<name>A0ABV2B2K3_9GAMM</name>
<gene>
    <name evidence="1" type="ORF">SADO_12768</name>
</gene>
<evidence type="ECO:0000313" key="2">
    <source>
        <dbReference type="Proteomes" id="UP001460888"/>
    </source>
</evidence>
<proteinExistence type="predicted"/>
<dbReference type="SUPFAM" id="SSF53474">
    <property type="entry name" value="alpha/beta-Hydrolases"/>
    <property type="match status" value="1"/>
</dbReference>
<sequence length="523" mass="58410">MSIEAPYFPIIYVRGYAATDGEIEDTVATPYMGFNLGATKSRQDHEGTINRFIFESPLLRLMKDEGYTDTYRDGDYVKGEAPARSVWIFRYYEQTSNDLGDGKRRQMVEFATDLRRFILSVRDKVCGADNEARDRFRVYLVAHSMGGLVSRCYLQNICIHGSGDAKLDGQLELPGASLVDKVFTYGTPHNGIDIRGFNVPDLGLTRAFEADTFNRGDMAEYLAFDGKPARVDSLGGHFPPERFFCCLGTNYNDYTAFFGLARKGTGPMSDGLVMISNAAVDRAPRAFIHRSHSGAYGLVNSEEGYQNLRRFLFGQFRVEAQLAVDGITLPPAIEKAVGGHAGRHRVNAAYYIETEAAVRGARYFLHQRRFDQGSALMKNYNELVHEHDPLYLFTGYLHGGAKMPGSRDRALAFQLRVAVQVPAYEIDNAFWFDEHYPGDYIFDDTLTFEVRLGQSPVSISYGLASQHAPRRAPRRIPNDDLAIATDGTMRFEIPLGFDPASANPPAPGFSGRLLFTASPWNMS</sequence>
<evidence type="ECO:0008006" key="3">
    <source>
        <dbReference type="Google" id="ProtNLM"/>
    </source>
</evidence>
<reference evidence="1 2" key="1">
    <citation type="submission" date="2013-03" db="EMBL/GenBank/DDBJ databases">
        <title>Salinisphaera dokdonensis CL-ES53 Genome Sequencing.</title>
        <authorList>
            <person name="Li C."/>
            <person name="Lai Q."/>
            <person name="Shao Z."/>
        </authorList>
    </citation>
    <scope>NUCLEOTIDE SEQUENCE [LARGE SCALE GENOMIC DNA]</scope>
    <source>
        <strain evidence="1 2">CL-ES53</strain>
    </source>
</reference>
<dbReference type="Gene3D" id="3.40.50.1820">
    <property type="entry name" value="alpha/beta hydrolase"/>
    <property type="match status" value="1"/>
</dbReference>
<protein>
    <recommendedName>
        <fullName evidence="3">PGAP1-like protein</fullName>
    </recommendedName>
</protein>
<comment type="caution">
    <text evidence="1">The sequence shown here is derived from an EMBL/GenBank/DDBJ whole genome shotgun (WGS) entry which is preliminary data.</text>
</comment>
<dbReference type="Proteomes" id="UP001460888">
    <property type="component" value="Unassembled WGS sequence"/>
</dbReference>
<accession>A0ABV2B2K3</accession>
<dbReference type="InterPro" id="IPR029058">
    <property type="entry name" value="AB_hydrolase_fold"/>
</dbReference>
<dbReference type="RefSeq" id="WP_353112049.1">
    <property type="nucleotide sequence ID" value="NZ_APND01000004.1"/>
</dbReference>
<dbReference type="EMBL" id="APND01000004">
    <property type="protein sequence ID" value="MES1930127.1"/>
    <property type="molecule type" value="Genomic_DNA"/>
</dbReference>
<keyword evidence="2" id="KW-1185">Reference proteome</keyword>
<organism evidence="1 2">
    <name type="scientific">Salinisphaera dokdonensis CL-ES53</name>
    <dbReference type="NCBI Taxonomy" id="1304272"/>
    <lineage>
        <taxon>Bacteria</taxon>
        <taxon>Pseudomonadati</taxon>
        <taxon>Pseudomonadota</taxon>
        <taxon>Gammaproteobacteria</taxon>
        <taxon>Salinisphaerales</taxon>
        <taxon>Salinisphaeraceae</taxon>
        <taxon>Salinisphaera</taxon>
    </lineage>
</organism>
<evidence type="ECO:0000313" key="1">
    <source>
        <dbReference type="EMBL" id="MES1930127.1"/>
    </source>
</evidence>